<dbReference type="InterPro" id="IPR005948">
    <property type="entry name" value="ThiB-like"/>
</dbReference>
<reference evidence="2" key="1">
    <citation type="submission" date="2020-12" db="EMBL/GenBank/DDBJ databases">
        <title>Leucobacter sp. CAS1, isolated from Chromium sludge.</title>
        <authorList>
            <person name="Xu Z."/>
        </authorList>
    </citation>
    <scope>NUCLEOTIDE SEQUENCE</scope>
    <source>
        <strain evidence="2">CSA1</strain>
    </source>
</reference>
<comment type="caution">
    <text evidence="2">The sequence shown here is derived from an EMBL/GenBank/DDBJ whole genome shotgun (WGS) entry which is preliminary data.</text>
</comment>
<dbReference type="Pfam" id="PF13343">
    <property type="entry name" value="SBP_bac_6"/>
    <property type="match status" value="1"/>
</dbReference>
<dbReference type="GO" id="GO:0030975">
    <property type="term" value="F:thiamine binding"/>
    <property type="evidence" value="ECO:0007669"/>
    <property type="project" value="InterPro"/>
</dbReference>
<evidence type="ECO:0000313" key="3">
    <source>
        <dbReference type="Proteomes" id="UP000608530"/>
    </source>
</evidence>
<protein>
    <submittedName>
        <fullName evidence="2">Thiamine ABC transporter substrate-binding protein</fullName>
    </submittedName>
</protein>
<accession>A0A934UVY3</accession>
<dbReference type="Gene3D" id="3.40.190.10">
    <property type="entry name" value="Periplasmic binding protein-like II"/>
    <property type="match status" value="2"/>
</dbReference>
<keyword evidence="3" id="KW-1185">Reference proteome</keyword>
<dbReference type="SUPFAM" id="SSF53850">
    <property type="entry name" value="Periplasmic binding protein-like II"/>
    <property type="match status" value="1"/>
</dbReference>
<dbReference type="EMBL" id="JAEHOH010000015">
    <property type="protein sequence ID" value="MBK0419703.1"/>
    <property type="molecule type" value="Genomic_DNA"/>
</dbReference>
<gene>
    <name evidence="2" type="ORF">JD276_11725</name>
</gene>
<proteinExistence type="predicted"/>
<dbReference type="GO" id="GO:0015888">
    <property type="term" value="P:thiamine transport"/>
    <property type="evidence" value="ECO:0007669"/>
    <property type="project" value="InterPro"/>
</dbReference>
<dbReference type="AlphaFoldDB" id="A0A934UVY3"/>
<dbReference type="NCBIfam" id="TIGR01254">
    <property type="entry name" value="sfuA"/>
    <property type="match status" value="1"/>
</dbReference>
<name>A0A934UVY3_9MICO</name>
<keyword evidence="1" id="KW-0732">Signal</keyword>
<evidence type="ECO:0000256" key="1">
    <source>
        <dbReference type="ARBA" id="ARBA00022729"/>
    </source>
</evidence>
<sequence>MNRTTRRSGAAPAGRAVGIARFARLGGGTVASAAALGLALTGCSAADTGADETDRNSVTIVVHDSFPNDAFAEAASEATGYDVEVVSAGDGGELTNKLVLTKGAPLGDAFFGVDQVFASRIIDEEVAEPYAPDELPARAADYLADGSDALVPVDFGATCINVDTAWFEREGREAPESFEDLADPAYRDLTVLMDPTASSTGASFLIGTVAHFGEDGYLGYWEDLMANGARIEQGWSDAYYGQFSGSGEGGTLPIVLSYSSSPAATLSEDGASSTTAALLDTCSSQVEYAGVLAGAANPDGARAVVDYMLSGEFQDTIAETMYMYPIDEGATVPEAWVDYAPLPTEPNDLSAAEIGAGLDGWLKAVSETTGL</sequence>
<dbReference type="PANTHER" id="PTHR30006">
    <property type="entry name" value="THIAMINE-BINDING PERIPLASMIC PROTEIN-RELATED"/>
    <property type="match status" value="1"/>
</dbReference>
<organism evidence="2 3">
    <name type="scientific">Leucobacter chromiisoli</name>
    <dbReference type="NCBI Taxonomy" id="2796471"/>
    <lineage>
        <taxon>Bacteria</taxon>
        <taxon>Bacillati</taxon>
        <taxon>Actinomycetota</taxon>
        <taxon>Actinomycetes</taxon>
        <taxon>Micrococcales</taxon>
        <taxon>Microbacteriaceae</taxon>
        <taxon>Leucobacter</taxon>
    </lineage>
</organism>
<dbReference type="GO" id="GO:0030288">
    <property type="term" value="C:outer membrane-bounded periplasmic space"/>
    <property type="evidence" value="ECO:0007669"/>
    <property type="project" value="TreeGrafter"/>
</dbReference>
<evidence type="ECO:0000313" key="2">
    <source>
        <dbReference type="EMBL" id="MBK0419703.1"/>
    </source>
</evidence>
<dbReference type="PANTHER" id="PTHR30006:SF2">
    <property type="entry name" value="ABC TRANSPORTER SUBSTRATE-BINDING PROTEIN"/>
    <property type="match status" value="1"/>
</dbReference>
<dbReference type="Proteomes" id="UP000608530">
    <property type="component" value="Unassembled WGS sequence"/>
</dbReference>
<dbReference type="GO" id="GO:0030976">
    <property type="term" value="F:thiamine pyrophosphate binding"/>
    <property type="evidence" value="ECO:0007669"/>
    <property type="project" value="TreeGrafter"/>
</dbReference>